<accession>A0ABV7ZC31</accession>
<proteinExistence type="predicted"/>
<protein>
    <submittedName>
        <fullName evidence="1">Uncharacterized protein</fullName>
    </submittedName>
</protein>
<evidence type="ECO:0000313" key="1">
    <source>
        <dbReference type="EMBL" id="MFC3834936.1"/>
    </source>
</evidence>
<reference evidence="2" key="1">
    <citation type="journal article" date="2019" name="Int. J. Syst. Evol. Microbiol.">
        <title>The Global Catalogue of Microorganisms (GCM) 10K type strain sequencing project: providing services to taxonomists for standard genome sequencing and annotation.</title>
        <authorList>
            <consortium name="The Broad Institute Genomics Platform"/>
            <consortium name="The Broad Institute Genome Sequencing Center for Infectious Disease"/>
            <person name="Wu L."/>
            <person name="Ma J."/>
        </authorList>
    </citation>
    <scope>NUCLEOTIDE SEQUENCE [LARGE SCALE GENOMIC DNA]</scope>
    <source>
        <strain evidence="2">CCTCC AB 2017081</strain>
    </source>
</reference>
<dbReference type="Proteomes" id="UP001595803">
    <property type="component" value="Unassembled WGS sequence"/>
</dbReference>
<gene>
    <name evidence="1" type="ORF">ACFOSB_18920</name>
</gene>
<keyword evidence="2" id="KW-1185">Reference proteome</keyword>
<comment type="caution">
    <text evidence="1">The sequence shown here is derived from an EMBL/GenBank/DDBJ whole genome shotgun (WGS) entry which is preliminary data.</text>
</comment>
<evidence type="ECO:0000313" key="2">
    <source>
        <dbReference type="Proteomes" id="UP001595803"/>
    </source>
</evidence>
<dbReference type="EMBL" id="JBHRZG010000024">
    <property type="protein sequence ID" value="MFC3834936.1"/>
    <property type="molecule type" value="Genomic_DNA"/>
</dbReference>
<dbReference type="RefSeq" id="WP_295823022.1">
    <property type="nucleotide sequence ID" value="NZ_JBHRZG010000024.1"/>
</dbReference>
<organism evidence="1 2">
    <name type="scientific">Deinococcus rufus</name>
    <dbReference type="NCBI Taxonomy" id="2136097"/>
    <lineage>
        <taxon>Bacteria</taxon>
        <taxon>Thermotogati</taxon>
        <taxon>Deinococcota</taxon>
        <taxon>Deinococci</taxon>
        <taxon>Deinococcales</taxon>
        <taxon>Deinococcaceae</taxon>
        <taxon>Deinococcus</taxon>
    </lineage>
</organism>
<sequence>MRLLLVALALVLTLMYFTFGLRAGYVTLTPTYMLNATGTNRYSYQIYDSGQTVGVQGRCTVRSGAVTLRLLDAKGAQVAGQACPKGEWALKLLAAGEIGKYTLEVDLDKFTGVLDLTETRQD</sequence>
<name>A0ABV7ZC31_9DEIO</name>